<dbReference type="HAMAP" id="MF_00150">
    <property type="entry name" value="ArgC_type1"/>
    <property type="match status" value="1"/>
</dbReference>
<keyword evidence="7" id="KW-0963">Cytoplasm</keyword>
<comment type="subcellular location">
    <subcellularLocation>
        <location evidence="7">Cytoplasm</location>
    </subcellularLocation>
</comment>
<dbReference type="SUPFAM" id="SSF55347">
    <property type="entry name" value="Glyceraldehyde-3-phosphate dehydrogenase-like, C-terminal domain"/>
    <property type="match status" value="1"/>
</dbReference>
<dbReference type="InterPro" id="IPR000534">
    <property type="entry name" value="Semialdehyde_DH_NAD-bd"/>
</dbReference>
<dbReference type="GO" id="GO:0051287">
    <property type="term" value="F:NAD binding"/>
    <property type="evidence" value="ECO:0007669"/>
    <property type="project" value="InterPro"/>
</dbReference>
<dbReference type="Gene3D" id="3.30.360.10">
    <property type="entry name" value="Dihydrodipicolinate Reductase, domain 2"/>
    <property type="match status" value="1"/>
</dbReference>
<protein>
    <recommendedName>
        <fullName evidence="7">N-acetyl-gamma-glutamyl-phosphate reductase</fullName>
        <shortName evidence="7">AGPR</shortName>
        <ecNumber evidence="7">1.2.1.38</ecNumber>
    </recommendedName>
    <alternativeName>
        <fullName evidence="7">N-acetyl-glutamate semialdehyde dehydrogenase</fullName>
        <shortName evidence="7">NAGSA dehydrogenase</shortName>
    </alternativeName>
</protein>
<dbReference type="PANTHER" id="PTHR32338:SF10">
    <property type="entry name" value="N-ACETYL-GAMMA-GLUTAMYL-PHOSPHATE REDUCTASE, CHLOROPLASTIC-RELATED"/>
    <property type="match status" value="1"/>
</dbReference>
<feature type="active site" evidence="7 8">
    <location>
        <position position="146"/>
    </location>
</feature>
<dbReference type="NCBIfam" id="TIGR01850">
    <property type="entry name" value="argC"/>
    <property type="match status" value="1"/>
</dbReference>
<dbReference type="PROSITE" id="PS01224">
    <property type="entry name" value="ARGC"/>
    <property type="match status" value="1"/>
</dbReference>
<dbReference type="GO" id="GO:0070401">
    <property type="term" value="F:NADP+ binding"/>
    <property type="evidence" value="ECO:0007669"/>
    <property type="project" value="InterPro"/>
</dbReference>
<dbReference type="InterPro" id="IPR000706">
    <property type="entry name" value="AGPR_type-1"/>
</dbReference>
<dbReference type="InterPro" id="IPR058924">
    <property type="entry name" value="AGPR_dimerisation_dom"/>
</dbReference>
<evidence type="ECO:0000256" key="6">
    <source>
        <dbReference type="ARBA" id="ARBA00050557"/>
    </source>
</evidence>
<dbReference type="CDD" id="cd17895">
    <property type="entry name" value="AGPR_1_N"/>
    <property type="match status" value="1"/>
</dbReference>
<comment type="catalytic activity">
    <reaction evidence="6 7">
        <text>N-acetyl-L-glutamate 5-semialdehyde + phosphate + NADP(+) = N-acetyl-L-glutamyl 5-phosphate + NADPH + H(+)</text>
        <dbReference type="Rhea" id="RHEA:21588"/>
        <dbReference type="ChEBI" id="CHEBI:15378"/>
        <dbReference type="ChEBI" id="CHEBI:29123"/>
        <dbReference type="ChEBI" id="CHEBI:43474"/>
        <dbReference type="ChEBI" id="CHEBI:57783"/>
        <dbReference type="ChEBI" id="CHEBI:57936"/>
        <dbReference type="ChEBI" id="CHEBI:58349"/>
        <dbReference type="EC" id="1.2.1.38"/>
    </reaction>
</comment>
<evidence type="ECO:0000256" key="4">
    <source>
        <dbReference type="ARBA" id="ARBA00022857"/>
    </source>
</evidence>
<dbReference type="Pfam" id="PF22698">
    <property type="entry name" value="Semialdhyde_dhC_1"/>
    <property type="match status" value="1"/>
</dbReference>
<keyword evidence="2 7" id="KW-0055">Arginine biosynthesis</keyword>
<name>A0A0D1KMI3_9LACO</name>
<feature type="domain" description="Semialdehyde dehydrogenase NAD-binding" evidence="9">
    <location>
        <begin position="2"/>
        <end position="141"/>
    </location>
</feature>
<comment type="function">
    <text evidence="7">Catalyzes the NADPH-dependent reduction of N-acetyl-5-glutamyl phosphate to yield N-acetyl-L-glutamate 5-semialdehyde.</text>
</comment>
<evidence type="ECO:0000256" key="7">
    <source>
        <dbReference type="HAMAP-Rule" id="MF_00150"/>
    </source>
</evidence>
<evidence type="ECO:0000313" key="11">
    <source>
        <dbReference type="Proteomes" id="UP000032289"/>
    </source>
</evidence>
<comment type="similarity">
    <text evidence="7">Belongs to the NAGSA dehydrogenase family. Type 1 subfamily.</text>
</comment>
<dbReference type="Proteomes" id="UP000032289">
    <property type="component" value="Unassembled WGS sequence"/>
</dbReference>
<dbReference type="PATRIC" id="fig|137591.24.peg.5"/>
<dbReference type="SMART" id="SM00859">
    <property type="entry name" value="Semialdhyde_dh"/>
    <property type="match status" value="1"/>
</dbReference>
<evidence type="ECO:0000256" key="1">
    <source>
        <dbReference type="ARBA" id="ARBA00004862"/>
    </source>
</evidence>
<proteinExistence type="inferred from homology"/>
<dbReference type="InterPro" id="IPR023013">
    <property type="entry name" value="AGPR_AS"/>
</dbReference>
<comment type="caution">
    <text evidence="10">The sequence shown here is derived from an EMBL/GenBank/DDBJ whole genome shotgun (WGS) entry which is preliminary data.</text>
</comment>
<evidence type="ECO:0000259" key="9">
    <source>
        <dbReference type="SMART" id="SM00859"/>
    </source>
</evidence>
<keyword evidence="5 7" id="KW-0560">Oxidoreductase</keyword>
<dbReference type="CDD" id="cd23934">
    <property type="entry name" value="AGPR_1_C"/>
    <property type="match status" value="1"/>
</dbReference>
<dbReference type="AlphaFoldDB" id="A0A0D1KMI3"/>
<organism evidence="10 11">
    <name type="scientific">Weissella cibaria</name>
    <dbReference type="NCBI Taxonomy" id="137591"/>
    <lineage>
        <taxon>Bacteria</taxon>
        <taxon>Bacillati</taxon>
        <taxon>Bacillota</taxon>
        <taxon>Bacilli</taxon>
        <taxon>Lactobacillales</taxon>
        <taxon>Lactobacillaceae</taxon>
        <taxon>Weissella</taxon>
    </lineage>
</organism>
<dbReference type="InterPro" id="IPR036291">
    <property type="entry name" value="NAD(P)-bd_dom_sf"/>
</dbReference>
<keyword evidence="3 7" id="KW-0028">Amino-acid biosynthesis</keyword>
<dbReference type="InterPro" id="IPR050085">
    <property type="entry name" value="AGPR"/>
</dbReference>
<dbReference type="EMBL" id="JWHT01000001">
    <property type="protein sequence ID" value="KIU25739.1"/>
    <property type="molecule type" value="Genomic_DNA"/>
</dbReference>
<sequence>MKVAIVGVTGYSGTVLWQLLSQHPNVTEINIYTTQADLEAVAQQFDWQTKQTVRVLPFDAGQIMADNDVAFFATPAGVTGELAEAFMANHFPIIDLSGDLRLQDPKAYQKWYHRSAEVSRETLSHATYGLTEFTATTTDYIANPGCYATATLMGLAPLVQERLIDLDSVIVDAKSGVTGSGKKLSQTTHYVDVDENFSLYKLNQHQHIPEIMQQLKQWAPDMGPIQFTTGLLPVKRGLMATIYAKVTADSADVNEIIAAAFQATYMDKPFVKILANDMPDLRLVVGSNMTAIGWSYNPVTHIVTIVSVIDNLMKGAAGQAVQNFNQYFGFDETAGLAQLPLMI</sequence>
<evidence type="ECO:0000313" key="10">
    <source>
        <dbReference type="EMBL" id="KIU25739.1"/>
    </source>
</evidence>
<accession>A0A0D1KMI3</accession>
<gene>
    <name evidence="7 10" type="primary">argC</name>
    <name evidence="10" type="ORF">ab3b_00005</name>
</gene>
<reference evidence="10 11" key="1">
    <citation type="journal article" date="2015" name="Microbiology (Mosc.)">
        <title>Genomics of the Weissella cibaria species with an examination of its metabolic traits.</title>
        <authorList>
            <person name="Lynch K.M."/>
            <person name="Lucid A."/>
            <person name="Arendt E.K."/>
            <person name="Sleator R.D."/>
            <person name="Lucey B."/>
            <person name="Coffey A."/>
        </authorList>
    </citation>
    <scope>NUCLEOTIDE SEQUENCE [LARGE SCALE GENOMIC DNA]</scope>
    <source>
        <strain evidence="10 11">AB3b</strain>
    </source>
</reference>
<evidence type="ECO:0000256" key="8">
    <source>
        <dbReference type="PROSITE-ProRule" id="PRU10010"/>
    </source>
</evidence>
<dbReference type="GO" id="GO:0003942">
    <property type="term" value="F:N-acetyl-gamma-glutamyl-phosphate reductase activity"/>
    <property type="evidence" value="ECO:0007669"/>
    <property type="project" value="UniProtKB-UniRule"/>
</dbReference>
<dbReference type="GO" id="GO:0006526">
    <property type="term" value="P:L-arginine biosynthetic process"/>
    <property type="evidence" value="ECO:0007669"/>
    <property type="project" value="UniProtKB-UniRule"/>
</dbReference>
<dbReference type="FunFam" id="3.30.360.10:FF:000014">
    <property type="entry name" value="N-acetyl-gamma-glutamyl-phosphate reductase"/>
    <property type="match status" value="1"/>
</dbReference>
<evidence type="ECO:0000256" key="3">
    <source>
        <dbReference type="ARBA" id="ARBA00022605"/>
    </source>
</evidence>
<dbReference type="EC" id="1.2.1.38" evidence="7"/>
<dbReference type="PANTHER" id="PTHR32338">
    <property type="entry name" value="N-ACETYL-GAMMA-GLUTAMYL-PHOSPHATE REDUCTASE, CHLOROPLASTIC-RELATED-RELATED"/>
    <property type="match status" value="1"/>
</dbReference>
<dbReference type="Gene3D" id="3.40.50.720">
    <property type="entry name" value="NAD(P)-binding Rossmann-like Domain"/>
    <property type="match status" value="1"/>
</dbReference>
<dbReference type="Pfam" id="PF01118">
    <property type="entry name" value="Semialdhyde_dh"/>
    <property type="match status" value="1"/>
</dbReference>
<keyword evidence="4 7" id="KW-0521">NADP</keyword>
<dbReference type="RefSeq" id="WP_043940432.1">
    <property type="nucleotide sequence ID" value="NZ_JADNDI010000081.1"/>
</dbReference>
<evidence type="ECO:0000256" key="2">
    <source>
        <dbReference type="ARBA" id="ARBA00022571"/>
    </source>
</evidence>
<evidence type="ECO:0000256" key="5">
    <source>
        <dbReference type="ARBA" id="ARBA00023002"/>
    </source>
</evidence>
<dbReference type="UniPathway" id="UPA00068">
    <property type="reaction ID" value="UER00108"/>
</dbReference>
<dbReference type="SUPFAM" id="SSF51735">
    <property type="entry name" value="NAD(P)-binding Rossmann-fold domains"/>
    <property type="match status" value="1"/>
</dbReference>
<dbReference type="GO" id="GO:0005737">
    <property type="term" value="C:cytoplasm"/>
    <property type="evidence" value="ECO:0007669"/>
    <property type="project" value="UniProtKB-SubCell"/>
</dbReference>
<comment type="pathway">
    <text evidence="1 7">Amino-acid biosynthesis; L-arginine biosynthesis; N(2)-acetyl-L-ornithine from L-glutamate: step 3/4.</text>
</comment>